<accession>A0Q250</accession>
<keyword evidence="2" id="KW-0378">Hydrolase</keyword>
<dbReference type="KEGG" id="cno:NT01CX_0198"/>
<evidence type="ECO:0000313" key="3">
    <source>
        <dbReference type="Proteomes" id="UP000008220"/>
    </source>
</evidence>
<dbReference type="PANTHER" id="PTHR30619:SF7">
    <property type="entry name" value="BETA-LACTAMASE DOMAIN PROTEIN"/>
    <property type="match status" value="1"/>
</dbReference>
<dbReference type="PANTHER" id="PTHR30619">
    <property type="entry name" value="DNA INTERNALIZATION/COMPETENCE PROTEIN COMEC/REC2"/>
    <property type="match status" value="1"/>
</dbReference>
<keyword evidence="3" id="KW-1185">Reference proteome</keyword>
<name>A0Q250_CLONN</name>
<dbReference type="Gene3D" id="3.60.15.10">
    <property type="entry name" value="Ribonuclease Z/Hydroxyacylglutathione hydrolase-like"/>
    <property type="match status" value="1"/>
</dbReference>
<dbReference type="eggNOG" id="COG2333">
    <property type="taxonomic scope" value="Bacteria"/>
</dbReference>
<feature type="domain" description="Metallo-beta-lactamase" evidence="1">
    <location>
        <begin position="68"/>
        <end position="261"/>
    </location>
</feature>
<dbReference type="HOGENOM" id="CLU_010363_0_2_9"/>
<evidence type="ECO:0000259" key="1">
    <source>
        <dbReference type="SMART" id="SM00849"/>
    </source>
</evidence>
<dbReference type="InterPro" id="IPR001279">
    <property type="entry name" value="Metallo-B-lactamas"/>
</dbReference>
<proteinExistence type="predicted"/>
<dbReference type="Proteomes" id="UP000008220">
    <property type="component" value="Chromosome"/>
</dbReference>
<dbReference type="PATRIC" id="fig|386415.7.peg.1733"/>
<evidence type="ECO:0000313" key="2">
    <source>
        <dbReference type="EMBL" id="ABK61322.1"/>
    </source>
</evidence>
<dbReference type="InterPro" id="IPR035681">
    <property type="entry name" value="ComA-like_MBL"/>
</dbReference>
<dbReference type="RefSeq" id="WP_011722690.1">
    <property type="nucleotide sequence ID" value="NC_008593.1"/>
</dbReference>
<dbReference type="GO" id="GO:0016787">
    <property type="term" value="F:hydrolase activity"/>
    <property type="evidence" value="ECO:0007669"/>
    <property type="project" value="UniProtKB-KW"/>
</dbReference>
<dbReference type="SMART" id="SM00849">
    <property type="entry name" value="Lactamase_B"/>
    <property type="match status" value="1"/>
</dbReference>
<protein>
    <submittedName>
        <fullName evidence="2">Metallo beta-lactamase superfamily hydrolase</fullName>
    </submittedName>
</protein>
<dbReference type="InterPro" id="IPR052159">
    <property type="entry name" value="Competence_DNA_uptake"/>
</dbReference>
<reference evidence="2 3" key="1">
    <citation type="journal article" date="2006" name="Nat. Biotechnol.">
        <title>The genome and transcriptomes of the anti-tumor agent Clostridium novyi-NT.</title>
        <authorList>
            <person name="Bettegowda C."/>
            <person name="Huang X."/>
            <person name="Lin J."/>
            <person name="Cheong I."/>
            <person name="Kohli M."/>
            <person name="Szabo S.A."/>
            <person name="Zhang X."/>
            <person name="Diaz L.A. Jr."/>
            <person name="Velculescu V.E."/>
            <person name="Parmigiani G."/>
            <person name="Kinzler K.W."/>
            <person name="Vogelstein B."/>
            <person name="Zhou S."/>
        </authorList>
    </citation>
    <scope>NUCLEOTIDE SEQUENCE [LARGE SCALE GENOMIC DNA]</scope>
    <source>
        <strain evidence="2 3">NT</strain>
    </source>
</reference>
<dbReference type="SUPFAM" id="SSF56281">
    <property type="entry name" value="Metallo-hydrolase/oxidoreductase"/>
    <property type="match status" value="1"/>
</dbReference>
<organism evidence="2 3">
    <name type="scientific">Clostridium novyi (strain NT)</name>
    <dbReference type="NCBI Taxonomy" id="386415"/>
    <lineage>
        <taxon>Bacteria</taxon>
        <taxon>Bacillati</taxon>
        <taxon>Bacillota</taxon>
        <taxon>Clostridia</taxon>
        <taxon>Eubacteriales</taxon>
        <taxon>Clostridiaceae</taxon>
        <taxon>Clostridium</taxon>
    </lineage>
</organism>
<dbReference type="AlphaFoldDB" id="A0Q250"/>
<dbReference type="InterPro" id="IPR036866">
    <property type="entry name" value="RibonucZ/Hydroxyglut_hydro"/>
</dbReference>
<gene>
    <name evidence="2" type="ordered locus">NT01CX_0198</name>
</gene>
<dbReference type="CDD" id="cd07731">
    <property type="entry name" value="ComA-like_MBL-fold"/>
    <property type="match status" value="1"/>
</dbReference>
<dbReference type="Pfam" id="PF00753">
    <property type="entry name" value="Lactamase_B"/>
    <property type="match status" value="1"/>
</dbReference>
<sequence length="317" mass="35452">MKRFSEYKIKFIESLILCFMLMLGIRFTSFADTKTFSSEIVDTQKTKDKVMITNGNENIKIHYIDVGQGDSALVQQDGYTMLIDAGPNSAENILVNYIRGLGIKRLDYVIGTHPHEDHIGGLDKVIDNFEIGTLLMPKKIANTKTFKDVLLAAKHKGLNITQPIIGTNYNLGKATFRILAPKDHAYKSTNNYSIVQKLRFGNRSFIFTGDAEKFSESEILQLGYDIKADVLKVGHHGSKTSSTNSFLDKVNPKYAVISCEKGNCYGHPHKVIMDKLKSRNIKVYRTDECGTIIATSNGEDISFNCKEGTYNNGQTNP</sequence>
<dbReference type="EMBL" id="CP000382">
    <property type="protein sequence ID" value="ABK61322.1"/>
    <property type="molecule type" value="Genomic_DNA"/>
</dbReference>